<keyword evidence="1" id="KW-0812">Transmembrane</keyword>
<feature type="transmembrane region" description="Helical" evidence="1">
    <location>
        <begin position="122"/>
        <end position="145"/>
    </location>
</feature>
<feature type="transmembrane region" description="Helical" evidence="1">
    <location>
        <begin position="157"/>
        <end position="179"/>
    </location>
</feature>
<keyword evidence="1" id="KW-0472">Membrane</keyword>
<dbReference type="InterPro" id="IPR000326">
    <property type="entry name" value="PAP2/HPO"/>
</dbReference>
<reference evidence="3" key="1">
    <citation type="journal article" date="2012" name="PLoS ONE">
        <title>Gene sets for utilization of primary and secondary nutrition supplies in the distal gut of endangered iberian lynx.</title>
        <authorList>
            <person name="Alcaide M."/>
            <person name="Messina E."/>
            <person name="Richter M."/>
            <person name="Bargiela R."/>
            <person name="Peplies J."/>
            <person name="Huws S.A."/>
            <person name="Newbold C.J."/>
            <person name="Golyshin P.N."/>
            <person name="Simon M.A."/>
            <person name="Lopez G."/>
            <person name="Yakimov M.M."/>
            <person name="Ferrer M."/>
        </authorList>
    </citation>
    <scope>NUCLEOTIDE SEQUENCE</scope>
</reference>
<dbReference type="SMART" id="SM00014">
    <property type="entry name" value="acidPPc"/>
    <property type="match status" value="1"/>
</dbReference>
<gene>
    <name evidence="3" type="ORF">EVA_04499</name>
</gene>
<evidence type="ECO:0000313" key="3">
    <source>
        <dbReference type="EMBL" id="EJX07391.1"/>
    </source>
</evidence>
<proteinExistence type="predicted"/>
<accession>J9D3Z8</accession>
<feature type="transmembrane region" description="Helical" evidence="1">
    <location>
        <begin position="206"/>
        <end position="226"/>
    </location>
</feature>
<protein>
    <submittedName>
        <fullName evidence="3">Membrane-associated phospholipid phosphatase</fullName>
    </submittedName>
</protein>
<dbReference type="PANTHER" id="PTHR14969">
    <property type="entry name" value="SPHINGOSINE-1-PHOSPHATE PHOSPHOHYDROLASE"/>
    <property type="match status" value="1"/>
</dbReference>
<dbReference type="Pfam" id="PF01569">
    <property type="entry name" value="PAP2"/>
    <property type="match status" value="1"/>
</dbReference>
<sequence>MLERLLTLDEQLTLALNGSTSLFWDGVAVVATATTTWLFVAAVLLYVLFHNRPVKEAVVLLLMIALCILLADQVASGICKPYFARFRPAQDPALMYTVDVVNGYRGGAYGFFSSHAANTFSVALFLSLVFRHAALTVALVSWSLLNCWTRAYLGVHYVGDLTVGLLWGTLVGLLVYFIYRRLHPFPPSAEHRADIQTTSGYAINDIYLLLSSLLFTYILVLLLAFIV</sequence>
<dbReference type="EMBL" id="AMCI01000888">
    <property type="protein sequence ID" value="EJX07391.1"/>
    <property type="molecule type" value="Genomic_DNA"/>
</dbReference>
<keyword evidence="1" id="KW-1133">Transmembrane helix</keyword>
<feature type="transmembrane region" description="Helical" evidence="1">
    <location>
        <begin position="22"/>
        <end position="49"/>
    </location>
</feature>
<organism evidence="3">
    <name type="scientific">gut metagenome</name>
    <dbReference type="NCBI Taxonomy" id="749906"/>
    <lineage>
        <taxon>unclassified sequences</taxon>
        <taxon>metagenomes</taxon>
        <taxon>organismal metagenomes</taxon>
    </lineage>
</organism>
<comment type="caution">
    <text evidence="3">The sequence shown here is derived from an EMBL/GenBank/DDBJ whole genome shotgun (WGS) entry which is preliminary data.</text>
</comment>
<feature type="domain" description="Phosphatidic acid phosphatase type 2/haloperoxidase" evidence="2">
    <location>
        <begin position="60"/>
        <end position="176"/>
    </location>
</feature>
<name>J9D3Z8_9ZZZZ</name>
<dbReference type="Gene3D" id="1.20.144.10">
    <property type="entry name" value="Phosphatidic acid phosphatase type 2/haloperoxidase"/>
    <property type="match status" value="2"/>
</dbReference>
<evidence type="ECO:0000259" key="2">
    <source>
        <dbReference type="SMART" id="SM00014"/>
    </source>
</evidence>
<feature type="transmembrane region" description="Helical" evidence="1">
    <location>
        <begin position="58"/>
        <end position="78"/>
    </location>
</feature>
<dbReference type="PANTHER" id="PTHR14969:SF13">
    <property type="entry name" value="AT30094P"/>
    <property type="match status" value="1"/>
</dbReference>
<evidence type="ECO:0000256" key="1">
    <source>
        <dbReference type="SAM" id="Phobius"/>
    </source>
</evidence>
<dbReference type="InterPro" id="IPR036938">
    <property type="entry name" value="PAP2/HPO_sf"/>
</dbReference>
<dbReference type="SUPFAM" id="SSF48317">
    <property type="entry name" value="Acid phosphatase/Vanadium-dependent haloperoxidase"/>
    <property type="match status" value="1"/>
</dbReference>
<dbReference type="AlphaFoldDB" id="J9D3Z8"/>